<organism evidence="1">
    <name type="scientific">Virus sp. cts3e7</name>
    <dbReference type="NCBI Taxonomy" id="2825802"/>
    <lineage>
        <taxon>Viruses</taxon>
    </lineage>
</organism>
<evidence type="ECO:0000313" key="1">
    <source>
        <dbReference type="EMBL" id="DAE32637.1"/>
    </source>
</evidence>
<proteinExistence type="predicted"/>
<protein>
    <submittedName>
        <fullName evidence="1">Putative tail-component</fullName>
    </submittedName>
</protein>
<reference evidence="1" key="1">
    <citation type="journal article" date="2021" name="Proc. Natl. Acad. Sci. U.S.A.">
        <title>A Catalog of Tens of Thousands of Viruses from Human Metagenomes Reveals Hidden Associations with Chronic Diseases.</title>
        <authorList>
            <person name="Tisza M.J."/>
            <person name="Buck C.B."/>
        </authorList>
    </citation>
    <scope>NUCLEOTIDE SEQUENCE</scope>
    <source>
        <strain evidence="1">Cts3e7</strain>
    </source>
</reference>
<sequence>MGVDIETEGLSEFSQELLDLATKDFPKDTKNFLQRAGNKLKANAKNNYKSGTTQGTKNLIKGLKRDRAYKYGKDEWQVRVKNTAPHAWLVEHGHVMLGHSAQGKPKLIVGNTGEAFVRGKNVMGKTAKAFPSEYQGLAEEFIDKMLNEKGLG</sequence>
<dbReference type="EMBL" id="BK059126">
    <property type="protein sequence ID" value="DAE32637.1"/>
    <property type="molecule type" value="Genomic_DNA"/>
</dbReference>
<accession>A0A8S5RNG1</accession>
<dbReference type="Pfam" id="PF04883">
    <property type="entry name" value="HK97-gp10_like"/>
    <property type="match status" value="1"/>
</dbReference>
<name>A0A8S5RNG1_9VIRU</name>
<dbReference type="InterPro" id="IPR010064">
    <property type="entry name" value="HK97-gp10_tail"/>
</dbReference>